<proteinExistence type="predicted"/>
<protein>
    <submittedName>
        <fullName evidence="1">Uncharacterized protein</fullName>
    </submittedName>
</protein>
<gene>
    <name evidence="1" type="ORF">NCTC949_00468</name>
</gene>
<dbReference type="Proteomes" id="UP000271380">
    <property type="component" value="Chromosome"/>
</dbReference>
<accession>A0AB38VQX4</accession>
<sequence>MEQILVFINTILGSLIHIGSSGSSHLGLLLNLF</sequence>
<evidence type="ECO:0000313" key="2">
    <source>
        <dbReference type="Proteomes" id="UP000271380"/>
    </source>
</evidence>
<dbReference type="EMBL" id="LR134377">
    <property type="protein sequence ID" value="VEH05174.1"/>
    <property type="molecule type" value="Genomic_DNA"/>
</dbReference>
<dbReference type="AlphaFoldDB" id="A0AB38VQX4"/>
<organism evidence="1 2">
    <name type="scientific">Corynebacterium kutscheri</name>
    <dbReference type="NCBI Taxonomy" id="35755"/>
    <lineage>
        <taxon>Bacteria</taxon>
        <taxon>Bacillati</taxon>
        <taxon>Actinomycetota</taxon>
        <taxon>Actinomycetes</taxon>
        <taxon>Mycobacteriales</taxon>
        <taxon>Corynebacteriaceae</taxon>
        <taxon>Corynebacterium</taxon>
    </lineage>
</organism>
<evidence type="ECO:0000313" key="1">
    <source>
        <dbReference type="EMBL" id="VEH05174.1"/>
    </source>
</evidence>
<reference evidence="1 2" key="1">
    <citation type="submission" date="2018-12" db="EMBL/GenBank/DDBJ databases">
        <authorList>
            <consortium name="Pathogen Informatics"/>
        </authorList>
    </citation>
    <scope>NUCLEOTIDE SEQUENCE [LARGE SCALE GENOMIC DNA]</scope>
    <source>
        <strain evidence="1 2">NCTC949</strain>
    </source>
</reference>
<name>A0AB38VQX4_9CORY</name>